<sequence>MGNINAATVRKTDSLNLLDYEDDTKPRAVLFFVPCWFEEDPDNTVANGAEAVIPDLFKAITSRWCKTANILDAVDNQNEPPLSIAVTKALILFSHDEAKDAGKRDVGITVVKHVSRDLGRLLFDTPETGFQNTEGLDFMHSHFRCTPALSAFLAKQNWNRMIESYTMDVKTILWVIQAHSYERYRSKLIFFMAWRMIWLIHGELTSTFSFSTNAKSGLYVTKYYSSTISNFTQRHKPRFVGDGNPIALMGPPQGTPPVAMPKLQHVIVMSTGSPPAIIALNLYILKLVGGFEYAGRDGV</sequence>
<protein>
    <submittedName>
        <fullName evidence="1">Uncharacterized protein</fullName>
    </submittedName>
</protein>
<gene>
    <name evidence="1" type="ORF">BP6252_09570</name>
</gene>
<organism evidence="1 2">
    <name type="scientific">Coleophoma cylindrospora</name>
    <dbReference type="NCBI Taxonomy" id="1849047"/>
    <lineage>
        <taxon>Eukaryota</taxon>
        <taxon>Fungi</taxon>
        <taxon>Dikarya</taxon>
        <taxon>Ascomycota</taxon>
        <taxon>Pezizomycotina</taxon>
        <taxon>Leotiomycetes</taxon>
        <taxon>Helotiales</taxon>
        <taxon>Dermateaceae</taxon>
        <taxon>Coleophoma</taxon>
    </lineage>
</organism>
<comment type="caution">
    <text evidence="1">The sequence shown here is derived from an EMBL/GenBank/DDBJ whole genome shotgun (WGS) entry which is preliminary data.</text>
</comment>
<dbReference type="OrthoDB" id="3354387at2759"/>
<dbReference type="AlphaFoldDB" id="A0A3D8R2Y3"/>
<accession>A0A3D8R2Y3</accession>
<evidence type="ECO:0000313" key="1">
    <source>
        <dbReference type="EMBL" id="RDW68174.1"/>
    </source>
</evidence>
<reference evidence="1 2" key="1">
    <citation type="journal article" date="2018" name="IMA Fungus">
        <title>IMA Genome-F 9: Draft genome sequence of Annulohypoxylon stygium, Aspergillus mulundensis, Berkeleyomyces basicola (syn. Thielaviopsis basicola), Ceratocystis smalleyi, two Cercospora beticola strains, Coleophoma cylindrospora, Fusarium fracticaudum, Phialophora cf. hyalina, and Morchella septimelata.</title>
        <authorList>
            <person name="Wingfield B.D."/>
            <person name="Bills G.F."/>
            <person name="Dong Y."/>
            <person name="Huang W."/>
            <person name="Nel W.J."/>
            <person name="Swalarsk-Parry B.S."/>
            <person name="Vaghefi N."/>
            <person name="Wilken P.M."/>
            <person name="An Z."/>
            <person name="de Beer Z.W."/>
            <person name="De Vos L."/>
            <person name="Chen L."/>
            <person name="Duong T.A."/>
            <person name="Gao Y."/>
            <person name="Hammerbacher A."/>
            <person name="Kikkert J.R."/>
            <person name="Li Y."/>
            <person name="Li H."/>
            <person name="Li K."/>
            <person name="Li Q."/>
            <person name="Liu X."/>
            <person name="Ma X."/>
            <person name="Naidoo K."/>
            <person name="Pethybridge S.J."/>
            <person name="Sun J."/>
            <person name="Steenkamp E.T."/>
            <person name="van der Nest M.A."/>
            <person name="van Wyk S."/>
            <person name="Wingfield M.J."/>
            <person name="Xiong C."/>
            <person name="Yue Q."/>
            <person name="Zhang X."/>
        </authorList>
    </citation>
    <scope>NUCLEOTIDE SEQUENCE [LARGE SCALE GENOMIC DNA]</scope>
    <source>
        <strain evidence="1 2">BP6252</strain>
    </source>
</reference>
<dbReference type="Proteomes" id="UP000256645">
    <property type="component" value="Unassembled WGS sequence"/>
</dbReference>
<dbReference type="EMBL" id="PDLM01000010">
    <property type="protein sequence ID" value="RDW68174.1"/>
    <property type="molecule type" value="Genomic_DNA"/>
</dbReference>
<keyword evidence="2" id="KW-1185">Reference proteome</keyword>
<proteinExistence type="predicted"/>
<evidence type="ECO:0000313" key="2">
    <source>
        <dbReference type="Proteomes" id="UP000256645"/>
    </source>
</evidence>
<name>A0A3D8R2Y3_9HELO</name>